<evidence type="ECO:0000256" key="4">
    <source>
        <dbReference type="ARBA" id="ARBA00022842"/>
    </source>
</evidence>
<evidence type="ECO:0000256" key="10">
    <source>
        <dbReference type="RuleBase" id="RU003826"/>
    </source>
</evidence>
<dbReference type="GO" id="GO:0004789">
    <property type="term" value="F:thiamine-phosphate diphosphorylase activity"/>
    <property type="evidence" value="ECO:0007669"/>
    <property type="project" value="UniProtKB-UniRule"/>
</dbReference>
<dbReference type="InterPro" id="IPR022998">
    <property type="entry name" value="ThiamineP_synth_TenI"/>
</dbReference>
<dbReference type="PANTHER" id="PTHR20857:SF23">
    <property type="entry name" value="THIAMINE BIOSYNTHETIC BIFUNCTIONAL ENZYME"/>
    <property type="match status" value="1"/>
</dbReference>
<feature type="binding site" evidence="9">
    <location>
        <position position="175"/>
    </location>
    <ligand>
        <name>2-[(2R,5Z)-2-carboxy-4-methylthiazol-5(2H)-ylidene]ethyl phosphate</name>
        <dbReference type="ChEBI" id="CHEBI:62899"/>
    </ligand>
</feature>
<dbReference type="CDD" id="cd00564">
    <property type="entry name" value="TMP_TenI"/>
    <property type="match status" value="1"/>
</dbReference>
<accession>A0A4R3JBW2</accession>
<feature type="binding site" evidence="9">
    <location>
        <position position="148"/>
    </location>
    <ligand>
        <name>4-amino-2-methyl-5-(diphosphooxymethyl)pyrimidine</name>
        <dbReference type="ChEBI" id="CHEBI:57841"/>
    </ligand>
</feature>
<dbReference type="GO" id="GO:0009229">
    <property type="term" value="P:thiamine diphosphate biosynthetic process"/>
    <property type="evidence" value="ECO:0007669"/>
    <property type="project" value="UniProtKB-UniRule"/>
</dbReference>
<evidence type="ECO:0000256" key="8">
    <source>
        <dbReference type="ARBA" id="ARBA00047883"/>
    </source>
</evidence>
<evidence type="ECO:0000256" key="6">
    <source>
        <dbReference type="ARBA" id="ARBA00047334"/>
    </source>
</evidence>
<keyword evidence="14" id="KW-1185">Reference proteome</keyword>
<protein>
    <recommendedName>
        <fullName evidence="9">Thiamine-phosphate synthase</fullName>
        <shortName evidence="9">TP synthase</shortName>
        <shortName evidence="9">TPS</shortName>
        <ecNumber evidence="9">2.5.1.3</ecNumber>
    </recommendedName>
    <alternativeName>
        <fullName evidence="9">Thiamine-phosphate pyrophosphorylase</fullName>
        <shortName evidence="9">TMP pyrophosphorylase</shortName>
        <shortName evidence="9">TMP-PPase</shortName>
    </alternativeName>
</protein>
<dbReference type="EMBL" id="SLZW01000004">
    <property type="protein sequence ID" value="TCS63137.1"/>
    <property type="molecule type" value="Genomic_DNA"/>
</dbReference>
<feature type="binding site" evidence="9">
    <location>
        <position position="99"/>
    </location>
    <ligand>
        <name>Mg(2+)</name>
        <dbReference type="ChEBI" id="CHEBI:18420"/>
    </ligand>
</feature>
<dbReference type="GO" id="GO:0009228">
    <property type="term" value="P:thiamine biosynthetic process"/>
    <property type="evidence" value="ECO:0007669"/>
    <property type="project" value="UniProtKB-KW"/>
</dbReference>
<dbReference type="InterPro" id="IPR034291">
    <property type="entry name" value="TMP_synthase"/>
</dbReference>
<dbReference type="Pfam" id="PF02581">
    <property type="entry name" value="TMP-TENI"/>
    <property type="match status" value="1"/>
</dbReference>
<feature type="binding site" evidence="9">
    <location>
        <begin position="47"/>
        <end position="51"/>
    </location>
    <ligand>
        <name>4-amino-2-methyl-5-(diphosphooxymethyl)pyrimidine</name>
        <dbReference type="ChEBI" id="CHEBI:57841"/>
    </ligand>
</feature>
<reference evidence="13 14" key="1">
    <citation type="submission" date="2019-03" db="EMBL/GenBank/DDBJ databases">
        <title>Genomic Encyclopedia of Type Strains, Phase IV (KMG-IV): sequencing the most valuable type-strain genomes for metagenomic binning, comparative biology and taxonomic classification.</title>
        <authorList>
            <person name="Goeker M."/>
        </authorList>
    </citation>
    <scope>NUCLEOTIDE SEQUENCE [LARGE SCALE GENOMIC DNA]</scope>
    <source>
        <strain evidence="13 14">DSM 101688</strain>
    </source>
</reference>
<feature type="domain" description="Thiamine phosphate synthase/TenI" evidence="12">
    <location>
        <begin position="17"/>
        <end position="198"/>
    </location>
</feature>
<organism evidence="13 14">
    <name type="scientific">Varunaivibrio sulfuroxidans</name>
    <dbReference type="NCBI Taxonomy" id="1773489"/>
    <lineage>
        <taxon>Bacteria</taxon>
        <taxon>Pseudomonadati</taxon>
        <taxon>Pseudomonadota</taxon>
        <taxon>Alphaproteobacteria</taxon>
        <taxon>Rhodospirillales</taxon>
        <taxon>Magnetovibrionaceae</taxon>
        <taxon>Varunaivibrio</taxon>
    </lineage>
</organism>
<dbReference type="Proteomes" id="UP000295304">
    <property type="component" value="Unassembled WGS sequence"/>
</dbReference>
<feature type="binding site" evidence="9">
    <location>
        <position position="79"/>
    </location>
    <ligand>
        <name>4-amino-2-methyl-5-(diphosphooxymethyl)pyrimidine</name>
        <dbReference type="ChEBI" id="CHEBI:57841"/>
    </ligand>
</feature>
<evidence type="ECO:0000259" key="12">
    <source>
        <dbReference type="Pfam" id="PF02581"/>
    </source>
</evidence>
<comment type="caution">
    <text evidence="13">The sequence shown here is derived from an EMBL/GenBank/DDBJ whole genome shotgun (WGS) entry which is preliminary data.</text>
</comment>
<comment type="caution">
    <text evidence="9">Lacks conserved residue(s) required for the propagation of feature annotation.</text>
</comment>
<keyword evidence="4 9" id="KW-0460">Magnesium</keyword>
<gene>
    <name evidence="9" type="primary">thiE</name>
    <name evidence="13" type="ORF">EDD55_104230</name>
</gene>
<proteinExistence type="inferred from homology"/>
<keyword evidence="3 9" id="KW-0479">Metal-binding</keyword>
<dbReference type="AlphaFoldDB" id="A0A4R3JBW2"/>
<comment type="pathway">
    <text evidence="1 9 11">Cofactor biosynthesis; thiamine diphosphate biosynthesis; thiamine phosphate from 4-amino-2-methyl-5-diphosphomethylpyrimidine and 4-methyl-5-(2-phosphoethyl)-thiazole: step 1/1.</text>
</comment>
<keyword evidence="2 9" id="KW-0808">Transferase</keyword>
<comment type="similarity">
    <text evidence="9 10">Belongs to the thiamine-phosphate synthase family.</text>
</comment>
<feature type="binding site" evidence="9">
    <location>
        <position position="118"/>
    </location>
    <ligand>
        <name>4-amino-2-methyl-5-(diphosphooxymethyl)pyrimidine</name>
        <dbReference type="ChEBI" id="CHEBI:57841"/>
    </ligand>
</feature>
<dbReference type="InterPro" id="IPR013785">
    <property type="entry name" value="Aldolase_TIM"/>
</dbReference>
<dbReference type="HAMAP" id="MF_00097">
    <property type="entry name" value="TMP_synthase"/>
    <property type="match status" value="1"/>
</dbReference>
<dbReference type="UniPathway" id="UPA00060">
    <property type="reaction ID" value="UER00141"/>
</dbReference>
<evidence type="ECO:0000256" key="3">
    <source>
        <dbReference type="ARBA" id="ARBA00022723"/>
    </source>
</evidence>
<feature type="binding site" evidence="9">
    <location>
        <begin position="145"/>
        <end position="147"/>
    </location>
    <ligand>
        <name>2-[(2R,5Z)-2-carboxy-4-methylthiazol-5(2H)-ylidene]ethyl phosphate</name>
        <dbReference type="ChEBI" id="CHEBI:62899"/>
    </ligand>
</feature>
<evidence type="ECO:0000256" key="7">
    <source>
        <dbReference type="ARBA" id="ARBA00047851"/>
    </source>
</evidence>
<evidence type="ECO:0000256" key="5">
    <source>
        <dbReference type="ARBA" id="ARBA00022977"/>
    </source>
</evidence>
<evidence type="ECO:0000256" key="9">
    <source>
        <dbReference type="HAMAP-Rule" id="MF_00097"/>
    </source>
</evidence>
<evidence type="ECO:0000313" key="14">
    <source>
        <dbReference type="Proteomes" id="UP000295304"/>
    </source>
</evidence>
<dbReference type="GO" id="GO:0005737">
    <property type="term" value="C:cytoplasm"/>
    <property type="evidence" value="ECO:0007669"/>
    <property type="project" value="TreeGrafter"/>
</dbReference>
<comment type="catalytic activity">
    <reaction evidence="6 9 10">
        <text>4-methyl-5-(2-phosphooxyethyl)-thiazole + 4-amino-2-methyl-5-(diphosphooxymethyl)pyrimidine + H(+) = thiamine phosphate + diphosphate</text>
        <dbReference type="Rhea" id="RHEA:22328"/>
        <dbReference type="ChEBI" id="CHEBI:15378"/>
        <dbReference type="ChEBI" id="CHEBI:33019"/>
        <dbReference type="ChEBI" id="CHEBI:37575"/>
        <dbReference type="ChEBI" id="CHEBI:57841"/>
        <dbReference type="ChEBI" id="CHEBI:58296"/>
        <dbReference type="EC" id="2.5.1.3"/>
    </reaction>
</comment>
<comment type="catalytic activity">
    <reaction evidence="8 9 10">
        <text>2-[(2R,5Z)-2-carboxy-4-methylthiazol-5(2H)-ylidene]ethyl phosphate + 4-amino-2-methyl-5-(diphosphooxymethyl)pyrimidine + 2 H(+) = thiamine phosphate + CO2 + diphosphate</text>
        <dbReference type="Rhea" id="RHEA:47844"/>
        <dbReference type="ChEBI" id="CHEBI:15378"/>
        <dbReference type="ChEBI" id="CHEBI:16526"/>
        <dbReference type="ChEBI" id="CHEBI:33019"/>
        <dbReference type="ChEBI" id="CHEBI:37575"/>
        <dbReference type="ChEBI" id="CHEBI:57841"/>
        <dbReference type="ChEBI" id="CHEBI:62899"/>
        <dbReference type="EC" id="2.5.1.3"/>
    </reaction>
</comment>
<evidence type="ECO:0000313" key="13">
    <source>
        <dbReference type="EMBL" id="TCS63137.1"/>
    </source>
</evidence>
<sequence>MALPAHRKTPLAMRSRLYIITPPTLAPTAFAPVLSSALQAGDVACVQLRLKDVSDRELLDACEILMPIAHRHDVAWIVNDRPDIAKKSGADGVHLGQDDVSIVRARDILGEEAIIGATCHNSRHLAMLAAEQSADYVAFGAFYDTRTKTPKTTAEPQLLQIWSTATQVPCVAIGGITTENCTPLIEAGADFLAVSNGIWSHPQGPARAVRLFNELMDSLGAK</sequence>
<dbReference type="SUPFAM" id="SSF51391">
    <property type="entry name" value="Thiamin phosphate synthase"/>
    <property type="match status" value="1"/>
</dbReference>
<name>A0A4R3JBW2_9PROT</name>
<evidence type="ECO:0000256" key="2">
    <source>
        <dbReference type="ARBA" id="ARBA00022679"/>
    </source>
</evidence>
<evidence type="ECO:0000256" key="1">
    <source>
        <dbReference type="ARBA" id="ARBA00005165"/>
    </source>
</evidence>
<dbReference type="NCBIfam" id="TIGR00693">
    <property type="entry name" value="thiE"/>
    <property type="match status" value="1"/>
</dbReference>
<keyword evidence="5 9" id="KW-0784">Thiamine biosynthesis</keyword>
<dbReference type="GO" id="GO:0000287">
    <property type="term" value="F:magnesium ion binding"/>
    <property type="evidence" value="ECO:0007669"/>
    <property type="project" value="UniProtKB-UniRule"/>
</dbReference>
<feature type="binding site" evidence="9">
    <location>
        <position position="80"/>
    </location>
    <ligand>
        <name>Mg(2+)</name>
        <dbReference type="ChEBI" id="CHEBI:18420"/>
    </ligand>
</feature>
<dbReference type="InterPro" id="IPR036206">
    <property type="entry name" value="ThiamineP_synth_sf"/>
</dbReference>
<comment type="cofactor">
    <cofactor evidence="9">
        <name>Mg(2+)</name>
        <dbReference type="ChEBI" id="CHEBI:18420"/>
    </cofactor>
    <text evidence="9">Binds 1 Mg(2+) ion per subunit.</text>
</comment>
<comment type="function">
    <text evidence="9">Condenses 4-methyl-5-(beta-hydroxyethyl)thiazole monophosphate (THZ-P) and 2-methyl-4-amino-5-hydroxymethyl pyrimidine pyrophosphate (HMP-PP) to form thiamine monophosphate (TMP).</text>
</comment>
<dbReference type="Gene3D" id="3.20.20.70">
    <property type="entry name" value="Aldolase class I"/>
    <property type="match status" value="1"/>
</dbReference>
<evidence type="ECO:0000256" key="11">
    <source>
        <dbReference type="RuleBase" id="RU004253"/>
    </source>
</evidence>
<dbReference type="EC" id="2.5.1.3" evidence="9"/>
<dbReference type="PANTHER" id="PTHR20857">
    <property type="entry name" value="THIAMINE-PHOSPHATE PYROPHOSPHORYLASE"/>
    <property type="match status" value="1"/>
</dbReference>
<comment type="catalytic activity">
    <reaction evidence="7 9 10">
        <text>2-(2-carboxy-4-methylthiazol-5-yl)ethyl phosphate + 4-amino-2-methyl-5-(diphosphooxymethyl)pyrimidine + 2 H(+) = thiamine phosphate + CO2 + diphosphate</text>
        <dbReference type="Rhea" id="RHEA:47848"/>
        <dbReference type="ChEBI" id="CHEBI:15378"/>
        <dbReference type="ChEBI" id="CHEBI:16526"/>
        <dbReference type="ChEBI" id="CHEBI:33019"/>
        <dbReference type="ChEBI" id="CHEBI:37575"/>
        <dbReference type="ChEBI" id="CHEBI:57841"/>
        <dbReference type="ChEBI" id="CHEBI:62890"/>
        <dbReference type="EC" id="2.5.1.3"/>
    </reaction>
</comment>